<dbReference type="InterPro" id="IPR011041">
    <property type="entry name" value="Quinoprot_gluc/sorb_DH_b-prop"/>
</dbReference>
<dbReference type="Pfam" id="PF22807">
    <property type="entry name" value="TrAA12"/>
    <property type="match status" value="2"/>
</dbReference>
<dbReference type="Proteomes" id="UP000245627">
    <property type="component" value="Unassembled WGS sequence"/>
</dbReference>
<dbReference type="PANTHER" id="PTHR33546">
    <property type="entry name" value="LARGE, MULTIFUNCTIONAL SECRETED PROTEIN-RELATED"/>
    <property type="match status" value="1"/>
</dbReference>
<evidence type="ECO:0000259" key="1">
    <source>
        <dbReference type="Pfam" id="PF22807"/>
    </source>
</evidence>
<dbReference type="InterPro" id="IPR011042">
    <property type="entry name" value="6-blade_b-propeller_TolB-like"/>
</dbReference>
<comment type="caution">
    <text evidence="2">The sequence shown here is derived from an EMBL/GenBank/DDBJ whole genome shotgun (WGS) entry which is preliminary data.</text>
</comment>
<dbReference type="SUPFAM" id="SSF50952">
    <property type="entry name" value="Soluble quinoprotein glucose dehydrogenase"/>
    <property type="match status" value="1"/>
</dbReference>
<evidence type="ECO:0000313" key="2">
    <source>
        <dbReference type="EMBL" id="PVH26108.1"/>
    </source>
</evidence>
<name>A0A2T8HKX1_9SPHI</name>
<feature type="domain" description="Pyrroloquinoline quinone-dependent pyranose dehydrogenase beta-propeller" evidence="1">
    <location>
        <begin position="332"/>
        <end position="435"/>
    </location>
</feature>
<dbReference type="RefSeq" id="WP_116773953.1">
    <property type="nucleotide sequence ID" value="NZ_QDKG01000001.1"/>
</dbReference>
<dbReference type="Gene3D" id="2.120.10.30">
    <property type="entry name" value="TolB, C-terminal domain"/>
    <property type="match status" value="1"/>
</dbReference>
<gene>
    <name evidence="2" type="ORF">DC487_00335</name>
</gene>
<organism evidence="2 3">
    <name type="scientific">Sphingobacterium corticibacter</name>
    <dbReference type="NCBI Taxonomy" id="2171749"/>
    <lineage>
        <taxon>Bacteria</taxon>
        <taxon>Pseudomonadati</taxon>
        <taxon>Bacteroidota</taxon>
        <taxon>Sphingobacteriia</taxon>
        <taxon>Sphingobacteriales</taxon>
        <taxon>Sphingobacteriaceae</taxon>
        <taxon>Sphingobacterium</taxon>
    </lineage>
</organism>
<keyword evidence="3" id="KW-1185">Reference proteome</keyword>
<dbReference type="OrthoDB" id="9811395at2"/>
<sequence>MNTLIKISLFSGLFATLFFYSCNSSNQSKEGDADHDSTVVDREYGDSLALQEPMATEPTNKYATIVGWKDGAMPKAPKGYKVVKFAENLNSPRNIYVAPNGDIFVAQSRTQKEGEKDEKIDARNIFRSASPNEVLLFKDANGDGVADEKTVFLEDQTQPYGMLILGNHFYVANTDALVRYPYNSANGKVDATAGEKLVSLPAGGYNNHWTRNIIANKDGNKIYISVGSGSNVGENGMEHEVRRAVILEVNPNGSGERIFGSGLRNPVGMDIEPQTNMLWTAVNERDELGDELVPDYITSVQAEKFYGWPYYYWGMQVDPRWKDRMPTDLPKSLKPDYAVGAHTASLGFAFNKAPGFETGAFIGQHGSWNRSEFVGYKVAFVPFVNGKPSGKTQDFLTGFVANKEKKEVHGRPVGVAFTKNYMLVADDAANVIWAVIPEKGK</sequence>
<feature type="domain" description="Pyrroloquinoline quinone-dependent pyranose dehydrogenase beta-propeller" evidence="1">
    <location>
        <begin position="75"/>
        <end position="289"/>
    </location>
</feature>
<dbReference type="PROSITE" id="PS51257">
    <property type="entry name" value="PROKAR_LIPOPROTEIN"/>
    <property type="match status" value="1"/>
</dbReference>
<evidence type="ECO:0000313" key="3">
    <source>
        <dbReference type="Proteomes" id="UP000245627"/>
    </source>
</evidence>
<proteinExistence type="predicted"/>
<protein>
    <submittedName>
        <fullName evidence="2">L-sorbosone dehydrogenase</fullName>
    </submittedName>
</protein>
<dbReference type="PANTHER" id="PTHR33546:SF1">
    <property type="entry name" value="LARGE, MULTIFUNCTIONAL SECRETED PROTEIN"/>
    <property type="match status" value="1"/>
</dbReference>
<dbReference type="EMBL" id="QDKG01000001">
    <property type="protein sequence ID" value="PVH26108.1"/>
    <property type="molecule type" value="Genomic_DNA"/>
</dbReference>
<reference evidence="2 3" key="1">
    <citation type="submission" date="2018-04" db="EMBL/GenBank/DDBJ databases">
        <title>Sphingobacterium cortibacter sp. nov.</title>
        <authorList>
            <person name="Li Y."/>
        </authorList>
    </citation>
    <scope>NUCLEOTIDE SEQUENCE [LARGE SCALE GENOMIC DNA]</scope>
    <source>
        <strain evidence="2 3">2c-3</strain>
    </source>
</reference>
<accession>A0A2T8HKX1</accession>
<dbReference type="AlphaFoldDB" id="A0A2T8HKX1"/>
<dbReference type="InterPro" id="IPR054539">
    <property type="entry name" value="Beta-prop_PDH"/>
</dbReference>